<dbReference type="Proteomes" id="UP000095607">
    <property type="component" value="Chromosome"/>
</dbReference>
<protein>
    <recommendedName>
        <fullName evidence="3">GpW protein</fullName>
    </recommendedName>
</protein>
<sequence length="80" mass="8600">MSTITEDAATLRGYVKALNKAIARGARSVTLGGQTIIYNTTESLMKARNDMQAQLAAAERAASGQKVSRQNYAVYGGRDF</sequence>
<gene>
    <name evidence="1" type="ORF">BI380_02850</name>
</gene>
<evidence type="ECO:0000313" key="2">
    <source>
        <dbReference type="Proteomes" id="UP000095607"/>
    </source>
</evidence>
<keyword evidence="2" id="KW-1185">Reference proteome</keyword>
<name>A0ABN4SAB4_9BURK</name>
<evidence type="ECO:0008006" key="3">
    <source>
        <dbReference type="Google" id="ProtNLM"/>
    </source>
</evidence>
<reference evidence="1 2" key="1">
    <citation type="submission" date="2016-09" db="EMBL/GenBank/DDBJ databases">
        <title>Complete genome sequence of Deltia acidovorans CM13 isolated from murine proximal colonic tissue.</title>
        <authorList>
            <person name="Saffarian A."/>
        </authorList>
    </citation>
    <scope>NUCLEOTIDE SEQUENCE [LARGE SCALE GENOMIC DNA]</scope>
    <source>
        <strain evidence="1 2">CM13</strain>
    </source>
</reference>
<proteinExistence type="predicted"/>
<dbReference type="RefSeq" id="WP_046238185.1">
    <property type="nucleotide sequence ID" value="NZ_CBCSDN010000023.1"/>
</dbReference>
<dbReference type="EMBL" id="CP017420">
    <property type="protein sequence ID" value="AOV00371.1"/>
    <property type="molecule type" value="Genomic_DNA"/>
</dbReference>
<accession>A0ABN4SAB4</accession>
<dbReference type="NCBIfam" id="NF047331">
    <property type="entry name" value="phage_HTJ"/>
    <property type="match status" value="1"/>
</dbReference>
<organism evidence="1 2">
    <name type="scientific">Delftia tsuruhatensis</name>
    <dbReference type="NCBI Taxonomy" id="180282"/>
    <lineage>
        <taxon>Bacteria</taxon>
        <taxon>Pseudomonadati</taxon>
        <taxon>Pseudomonadota</taxon>
        <taxon>Betaproteobacteria</taxon>
        <taxon>Burkholderiales</taxon>
        <taxon>Comamonadaceae</taxon>
        <taxon>Delftia</taxon>
    </lineage>
</organism>
<evidence type="ECO:0000313" key="1">
    <source>
        <dbReference type="EMBL" id="AOV00371.1"/>
    </source>
</evidence>